<dbReference type="InterPro" id="IPR050641">
    <property type="entry name" value="RIFMO-like"/>
</dbReference>
<keyword evidence="6" id="KW-1185">Reference proteome</keyword>
<feature type="domain" description="FAD-binding" evidence="4">
    <location>
        <begin position="7"/>
        <end position="202"/>
    </location>
</feature>
<proteinExistence type="predicted"/>
<keyword evidence="5" id="KW-0560">Oxidoreductase</keyword>
<evidence type="ECO:0000256" key="3">
    <source>
        <dbReference type="ARBA" id="ARBA00022827"/>
    </source>
</evidence>
<protein>
    <submittedName>
        <fullName evidence="5">FAD-dependent monooxygenase</fullName>
    </submittedName>
</protein>
<evidence type="ECO:0000256" key="2">
    <source>
        <dbReference type="ARBA" id="ARBA00022630"/>
    </source>
</evidence>
<dbReference type="PANTHER" id="PTHR43004">
    <property type="entry name" value="TRK SYSTEM POTASSIUM UPTAKE PROTEIN"/>
    <property type="match status" value="1"/>
</dbReference>
<feature type="domain" description="FAD-binding" evidence="4">
    <location>
        <begin position="239"/>
        <end position="324"/>
    </location>
</feature>
<evidence type="ECO:0000259" key="4">
    <source>
        <dbReference type="Pfam" id="PF01494"/>
    </source>
</evidence>
<accession>A0ABS2JU34</accession>
<evidence type="ECO:0000313" key="5">
    <source>
        <dbReference type="EMBL" id="MBM7122371.1"/>
    </source>
</evidence>
<name>A0ABS2JU34_9GAMM</name>
<dbReference type="InterPro" id="IPR002938">
    <property type="entry name" value="FAD-bd"/>
</dbReference>
<keyword evidence="3" id="KW-0274">FAD</keyword>
<dbReference type="GO" id="GO:0004497">
    <property type="term" value="F:monooxygenase activity"/>
    <property type="evidence" value="ECO:0007669"/>
    <property type="project" value="UniProtKB-KW"/>
</dbReference>
<keyword evidence="2" id="KW-0285">Flavoprotein</keyword>
<dbReference type="Pfam" id="PF01494">
    <property type="entry name" value="FAD_binding_3"/>
    <property type="match status" value="2"/>
</dbReference>
<comment type="caution">
    <text evidence="5">The sequence shown here is derived from an EMBL/GenBank/DDBJ whole genome shotgun (WGS) entry which is preliminary data.</text>
</comment>
<evidence type="ECO:0000313" key="6">
    <source>
        <dbReference type="Proteomes" id="UP001430065"/>
    </source>
</evidence>
<dbReference type="SUPFAM" id="SSF51905">
    <property type="entry name" value="FAD/NAD(P)-binding domain"/>
    <property type="match status" value="1"/>
</dbReference>
<comment type="cofactor">
    <cofactor evidence="1">
        <name>FAD</name>
        <dbReference type="ChEBI" id="CHEBI:57692"/>
    </cofactor>
</comment>
<evidence type="ECO:0000256" key="1">
    <source>
        <dbReference type="ARBA" id="ARBA00001974"/>
    </source>
</evidence>
<gene>
    <name evidence="5" type="ORF">ISP20_14485</name>
</gene>
<dbReference type="PRINTS" id="PR00420">
    <property type="entry name" value="RNGMNOXGNASE"/>
</dbReference>
<dbReference type="Gene3D" id="3.50.50.60">
    <property type="entry name" value="FAD/NAD(P)-binding domain"/>
    <property type="match status" value="2"/>
</dbReference>
<reference evidence="5 6" key="1">
    <citation type="submission" date="2020-10" db="EMBL/GenBank/DDBJ databases">
        <title>Phylogeny of dyella-like bacteria.</title>
        <authorList>
            <person name="Fu J."/>
        </authorList>
    </citation>
    <scope>NUCLEOTIDE SEQUENCE [LARGE SCALE GENOMIC DNA]</scope>
    <source>
        <strain evidence="5 6">THG-B117</strain>
    </source>
</reference>
<dbReference type="PANTHER" id="PTHR43004:SF19">
    <property type="entry name" value="BINDING MONOOXYGENASE, PUTATIVE (JCVI)-RELATED"/>
    <property type="match status" value="1"/>
</dbReference>
<keyword evidence="5" id="KW-0503">Monooxygenase</keyword>
<sequence length="375" mass="40023">MASMQPDVLVVGAGPTGLAAALMLAHRRVAVRIIDTAEAPSTTSKALAVNSRTLEVLQGTGVAEQIVAEGWPVHGATLHEGGHDVLAFDLPPATGAHPAMTVLPQARTEALLTKALAARGVTVERGVTFQSLAQDLAEVKATLAHADGRSEQVTSRLLLGADGARSATRAALALDFEGSSLPEPWQLWDIAMACSLDAYRAHILFEPDGFIFVLRLAGDCWRVIGNTRDPLATLRRYGTLGAVSWESQFHIGHRVAARTGMGRVALAGDAAHIHSPIGARGMNLGIEDAYVYAACAADALAGDMGRMNDYASLRHAVHKSVVRRIGAITRMVHGRPLWLRWIRDEVVPVIGHLSFARNLMMRTAGGLDHPLKTRP</sequence>
<dbReference type="InterPro" id="IPR036188">
    <property type="entry name" value="FAD/NAD-bd_sf"/>
</dbReference>
<dbReference type="Proteomes" id="UP001430065">
    <property type="component" value="Unassembled WGS sequence"/>
</dbReference>
<dbReference type="EMBL" id="JADIKC010000006">
    <property type="protein sequence ID" value="MBM7122371.1"/>
    <property type="molecule type" value="Genomic_DNA"/>
</dbReference>
<organism evidence="5 6">
    <name type="scientific">Dyella kyungheensis</name>
    <dbReference type="NCBI Taxonomy" id="1242174"/>
    <lineage>
        <taxon>Bacteria</taxon>
        <taxon>Pseudomonadati</taxon>
        <taxon>Pseudomonadota</taxon>
        <taxon>Gammaproteobacteria</taxon>
        <taxon>Lysobacterales</taxon>
        <taxon>Rhodanobacteraceae</taxon>
        <taxon>Dyella</taxon>
    </lineage>
</organism>